<dbReference type="Pfam" id="PF00704">
    <property type="entry name" value="Glyco_hydro_18"/>
    <property type="match status" value="1"/>
</dbReference>
<dbReference type="InterPro" id="IPR012854">
    <property type="entry name" value="Cu_amine_oxidase-like_N"/>
</dbReference>
<accession>A0A398CYE1</accession>
<keyword evidence="3" id="KW-1185">Reference proteome</keyword>
<dbReference type="GO" id="GO:0005975">
    <property type="term" value="P:carbohydrate metabolic process"/>
    <property type="evidence" value="ECO:0007669"/>
    <property type="project" value="InterPro"/>
</dbReference>
<feature type="domain" description="GH18" evidence="1">
    <location>
        <begin position="175"/>
        <end position="430"/>
    </location>
</feature>
<evidence type="ECO:0000259" key="1">
    <source>
        <dbReference type="PROSITE" id="PS51910"/>
    </source>
</evidence>
<gene>
    <name evidence="2" type="ORF">D3H35_05060</name>
</gene>
<dbReference type="AlphaFoldDB" id="A0A398CYE1"/>
<dbReference type="SUPFAM" id="SSF55383">
    <property type="entry name" value="Copper amine oxidase, domain N"/>
    <property type="match status" value="1"/>
</dbReference>
<name>A0A398CYE1_9BACL</name>
<dbReference type="PANTHER" id="PTHR46066:SF2">
    <property type="entry name" value="CHITINASE DOMAIN-CONTAINING PROTEIN 1"/>
    <property type="match status" value="1"/>
</dbReference>
<dbReference type="PANTHER" id="PTHR46066">
    <property type="entry name" value="CHITINASE DOMAIN-CONTAINING PROTEIN 1 FAMILY MEMBER"/>
    <property type="match status" value="1"/>
</dbReference>
<evidence type="ECO:0000313" key="2">
    <source>
        <dbReference type="EMBL" id="RIE04837.1"/>
    </source>
</evidence>
<protein>
    <submittedName>
        <fullName evidence="2">Copper amine oxidase</fullName>
    </submittedName>
</protein>
<dbReference type="InterPro" id="IPR001223">
    <property type="entry name" value="Glyco_hydro18_cat"/>
</dbReference>
<dbReference type="PROSITE" id="PS51910">
    <property type="entry name" value="GH18_2"/>
    <property type="match status" value="1"/>
</dbReference>
<dbReference type="OrthoDB" id="9769314at2"/>
<dbReference type="RefSeq" id="WP_119148037.1">
    <property type="nucleotide sequence ID" value="NZ_JBHSOV010000005.1"/>
</dbReference>
<dbReference type="SUPFAM" id="SSF51445">
    <property type="entry name" value="(Trans)glycosidases"/>
    <property type="match status" value="1"/>
</dbReference>
<dbReference type="Proteomes" id="UP000266340">
    <property type="component" value="Unassembled WGS sequence"/>
</dbReference>
<organism evidence="2 3">
    <name type="scientific">Cohnella faecalis</name>
    <dbReference type="NCBI Taxonomy" id="2315694"/>
    <lineage>
        <taxon>Bacteria</taxon>
        <taxon>Bacillati</taxon>
        <taxon>Bacillota</taxon>
        <taxon>Bacilli</taxon>
        <taxon>Bacillales</taxon>
        <taxon>Paenibacillaceae</taxon>
        <taxon>Cohnella</taxon>
    </lineage>
</organism>
<dbReference type="GO" id="GO:0008061">
    <property type="term" value="F:chitin binding"/>
    <property type="evidence" value="ECO:0007669"/>
    <property type="project" value="InterPro"/>
</dbReference>
<comment type="caution">
    <text evidence="2">The sequence shown here is derived from an EMBL/GenBank/DDBJ whole genome shotgun (WGS) entry which is preliminary data.</text>
</comment>
<reference evidence="2 3" key="1">
    <citation type="submission" date="2018-09" db="EMBL/GenBank/DDBJ databases">
        <title>Cohnella cavernae sp. nov., isolated from a karst cave.</title>
        <authorList>
            <person name="Zhu H."/>
        </authorList>
    </citation>
    <scope>NUCLEOTIDE SEQUENCE [LARGE SCALE GENOMIC DNA]</scope>
    <source>
        <strain evidence="2 3">K2E09-144</strain>
    </source>
</reference>
<dbReference type="InterPro" id="IPR011583">
    <property type="entry name" value="Chitinase_II/V-like_cat"/>
</dbReference>
<dbReference type="Gene3D" id="3.30.457.10">
    <property type="entry name" value="Copper amine oxidase-like, N-terminal domain"/>
    <property type="match status" value="1"/>
</dbReference>
<sequence length="432" mass="45903">MGKWGKATLTALISLSIGASVPQGASEAAGSSAAASASVVNKVNVLLDDVALGFDSAPRIENSVTIVPFRTLAEALGINVQWEEKSQTVTATGTVNGKAVKVVLRVGSATASVNGQSMKLLTASVKREGRVLIPLNFFSTQFGAVVGWDSKTRTVSIVSPKREMHLRSFYALGSFKQRGLISSMNSVAFGWSRIDSNGEWVLDGADYNWPEAAGDITPESIVADASAAKAAPYLMVYSVDGNNELTRMLGDAKLRTRSIDSITKLVKEKGFGGVVLDFEGLGLKLDPLGQQKLLNDYVSLLADKLSTDGVKLSLAVPPPNGSYKGYDYKRLAELADDLVLMAYDYKAPGAPTAPEPNAKVDAAIALMLKAGVPKQKLLLGINLNSETPTTLDDKLGLAKRYDLKGAAFWALRYFGKEGMTEAMNASVTKKGN</sequence>
<dbReference type="InterPro" id="IPR036582">
    <property type="entry name" value="Mao_N_sf"/>
</dbReference>
<dbReference type="Pfam" id="PF07833">
    <property type="entry name" value="Cu_amine_oxidN1"/>
    <property type="match status" value="1"/>
</dbReference>
<proteinExistence type="predicted"/>
<evidence type="ECO:0000313" key="3">
    <source>
        <dbReference type="Proteomes" id="UP000266340"/>
    </source>
</evidence>
<dbReference type="InterPro" id="IPR017853">
    <property type="entry name" value="GH"/>
</dbReference>
<dbReference type="SMART" id="SM00636">
    <property type="entry name" value="Glyco_18"/>
    <property type="match status" value="1"/>
</dbReference>
<dbReference type="Gene3D" id="3.20.20.80">
    <property type="entry name" value="Glycosidases"/>
    <property type="match status" value="1"/>
</dbReference>
<dbReference type="EMBL" id="QXJM01000023">
    <property type="protein sequence ID" value="RIE04837.1"/>
    <property type="molecule type" value="Genomic_DNA"/>
</dbReference>